<keyword evidence="6" id="KW-0342">GTP-binding</keyword>
<dbReference type="InterPro" id="IPR009000">
    <property type="entry name" value="Transl_B-barrel_sf"/>
</dbReference>
<comment type="caution">
    <text evidence="10">The sequence shown here is derived from an EMBL/GenBank/DDBJ whole genome shotgun (WGS) entry which is preliminary data.</text>
</comment>
<dbReference type="NCBIfam" id="TIGR00475">
    <property type="entry name" value="selB"/>
    <property type="match status" value="1"/>
</dbReference>
<dbReference type="Pfam" id="PF03144">
    <property type="entry name" value="GTP_EFTU_D2"/>
    <property type="match status" value="1"/>
</dbReference>
<evidence type="ECO:0000256" key="1">
    <source>
        <dbReference type="ARBA" id="ARBA00004496"/>
    </source>
</evidence>
<feature type="non-terminal residue" evidence="10">
    <location>
        <position position="409"/>
    </location>
</feature>
<dbReference type="InterPro" id="IPR004161">
    <property type="entry name" value="EFTu-like_2"/>
</dbReference>
<evidence type="ECO:0000313" key="11">
    <source>
        <dbReference type="Proteomes" id="UP000316199"/>
    </source>
</evidence>
<organism evidence="10 11">
    <name type="scientific">OM182 bacterium</name>
    <dbReference type="NCBI Taxonomy" id="2510334"/>
    <lineage>
        <taxon>Bacteria</taxon>
        <taxon>Pseudomonadati</taxon>
        <taxon>Pseudomonadota</taxon>
        <taxon>Gammaproteobacteria</taxon>
        <taxon>OMG group</taxon>
        <taxon>OM182 clade</taxon>
    </lineage>
</organism>
<protein>
    <recommendedName>
        <fullName evidence="2">Selenocysteine-specific elongation factor</fullName>
    </recommendedName>
    <alternativeName>
        <fullName evidence="8">SelB translation factor</fullName>
    </alternativeName>
</protein>
<dbReference type="Gene3D" id="2.40.30.10">
    <property type="entry name" value="Translation factors"/>
    <property type="match status" value="1"/>
</dbReference>
<dbReference type="EMBL" id="SHAG01000022">
    <property type="protein sequence ID" value="RZO75906.1"/>
    <property type="molecule type" value="Genomic_DNA"/>
</dbReference>
<dbReference type="SUPFAM" id="SSF50447">
    <property type="entry name" value="Translation proteins"/>
    <property type="match status" value="1"/>
</dbReference>
<dbReference type="GO" id="GO:0005829">
    <property type="term" value="C:cytosol"/>
    <property type="evidence" value="ECO:0007669"/>
    <property type="project" value="TreeGrafter"/>
</dbReference>
<dbReference type="Pfam" id="PF25461">
    <property type="entry name" value="Beta-barrel_SelB"/>
    <property type="match status" value="1"/>
</dbReference>
<name>A0A520S0A7_9GAMM</name>
<dbReference type="SUPFAM" id="SSF50465">
    <property type="entry name" value="EF-Tu/eEF-1alpha/eIF2-gamma C-terminal domain"/>
    <property type="match status" value="1"/>
</dbReference>
<proteinExistence type="predicted"/>
<sequence>MIIATAGHVDHGKTMLVRALTGVDTDTLSEEKNRGLTIDLGFAYVDSPNGSRLGFVDVPGHIKFINNMIAGVCAVDFALLVIAADDGPMPQTREHLAILDLLGVKKGAIALTKIDRVDEERKALVKKEIRALMISSSLENAEIFPVSALTNAGMEGLMKALEEAAKLIEKNNLQGYFRLGIDRCFSIKGSGIVVTGSVFSGIVSQGDHLTLQPSNRPVRVRGIRTQDRQSISAQSGDRCALNIVGNNLSKSMIHRGDWLSGNTIDRPSDRFDMSLSILRSEIAPISHWSPVHVHTAANHFVGRVALTNQKKLTPGTTSFVQIVSSSRINLCIGDSVIIRDQSAERTIGGGQVLDPEASGRGRAKADRMVLLKAIATRLSRDNHEREILEYMIAESAEGIDINYWSNSLN</sequence>
<evidence type="ECO:0000256" key="6">
    <source>
        <dbReference type="ARBA" id="ARBA00023134"/>
    </source>
</evidence>
<evidence type="ECO:0000256" key="3">
    <source>
        <dbReference type="ARBA" id="ARBA00022490"/>
    </source>
</evidence>
<dbReference type="CDD" id="cd03696">
    <property type="entry name" value="SelB_II"/>
    <property type="match status" value="1"/>
</dbReference>
<gene>
    <name evidence="10" type="primary">selB</name>
    <name evidence="10" type="ORF">EVA68_05880</name>
</gene>
<dbReference type="PRINTS" id="PR00315">
    <property type="entry name" value="ELONGATNFCT"/>
</dbReference>
<reference evidence="10 11" key="1">
    <citation type="submission" date="2019-02" db="EMBL/GenBank/DDBJ databases">
        <title>Prokaryotic population dynamics and viral predation in marine succession experiment using metagenomics: the confinement effect.</title>
        <authorList>
            <person name="Haro-Moreno J.M."/>
            <person name="Rodriguez-Valera F."/>
            <person name="Lopez-Perez M."/>
        </authorList>
    </citation>
    <scope>NUCLEOTIDE SEQUENCE [LARGE SCALE GENOMIC DNA]</scope>
    <source>
        <strain evidence="10">MED-G157</strain>
    </source>
</reference>
<dbReference type="CDD" id="cd15491">
    <property type="entry name" value="selB_III"/>
    <property type="match status" value="1"/>
</dbReference>
<dbReference type="InterPro" id="IPR009001">
    <property type="entry name" value="Transl_elong_EF1A/Init_IF2_C"/>
</dbReference>
<evidence type="ECO:0000256" key="5">
    <source>
        <dbReference type="ARBA" id="ARBA00022917"/>
    </source>
</evidence>
<evidence type="ECO:0000313" key="10">
    <source>
        <dbReference type="EMBL" id="RZO75906.1"/>
    </source>
</evidence>
<dbReference type="GO" id="GO:0005525">
    <property type="term" value="F:GTP binding"/>
    <property type="evidence" value="ECO:0007669"/>
    <property type="project" value="UniProtKB-KW"/>
</dbReference>
<dbReference type="NCBIfam" id="TIGR00231">
    <property type="entry name" value="small_GTP"/>
    <property type="match status" value="1"/>
</dbReference>
<keyword evidence="10" id="KW-0251">Elongation factor</keyword>
<dbReference type="Pfam" id="PF00009">
    <property type="entry name" value="GTP_EFTU"/>
    <property type="match status" value="1"/>
</dbReference>
<dbReference type="GO" id="GO:0001514">
    <property type="term" value="P:selenocysteine incorporation"/>
    <property type="evidence" value="ECO:0007669"/>
    <property type="project" value="InterPro"/>
</dbReference>
<dbReference type="InterPro" id="IPR004535">
    <property type="entry name" value="Transl_elong_SelB"/>
</dbReference>
<keyword evidence="3" id="KW-0963">Cytoplasm</keyword>
<feature type="domain" description="Tr-type G" evidence="9">
    <location>
        <begin position="1"/>
        <end position="173"/>
    </location>
</feature>
<dbReference type="InterPro" id="IPR005225">
    <property type="entry name" value="Small_GTP-bd"/>
</dbReference>
<keyword evidence="5" id="KW-0648">Protein biosynthesis</keyword>
<comment type="function">
    <text evidence="7">Translation factor necessary for the incorporation of selenocysteine into proteins. It probably replaces EF-Tu for the insertion of selenocysteine directed by the UGA codon. SelB binds GTP and GDP.</text>
</comment>
<dbReference type="InterPro" id="IPR000795">
    <property type="entry name" value="T_Tr_GTP-bd_dom"/>
</dbReference>
<dbReference type="Gene3D" id="3.40.50.300">
    <property type="entry name" value="P-loop containing nucleotide triphosphate hydrolases"/>
    <property type="match status" value="1"/>
</dbReference>
<dbReference type="GO" id="GO:0003723">
    <property type="term" value="F:RNA binding"/>
    <property type="evidence" value="ECO:0007669"/>
    <property type="project" value="InterPro"/>
</dbReference>
<dbReference type="GO" id="GO:0003746">
    <property type="term" value="F:translation elongation factor activity"/>
    <property type="evidence" value="ECO:0007669"/>
    <property type="project" value="UniProtKB-KW"/>
</dbReference>
<dbReference type="Proteomes" id="UP000316199">
    <property type="component" value="Unassembled WGS sequence"/>
</dbReference>
<evidence type="ECO:0000256" key="2">
    <source>
        <dbReference type="ARBA" id="ARBA00015953"/>
    </source>
</evidence>
<dbReference type="InterPro" id="IPR057335">
    <property type="entry name" value="Beta-barrel_SelB"/>
</dbReference>
<evidence type="ECO:0000259" key="9">
    <source>
        <dbReference type="PROSITE" id="PS51722"/>
    </source>
</evidence>
<evidence type="ECO:0000256" key="7">
    <source>
        <dbReference type="ARBA" id="ARBA00025526"/>
    </source>
</evidence>
<evidence type="ECO:0000256" key="8">
    <source>
        <dbReference type="ARBA" id="ARBA00031615"/>
    </source>
</evidence>
<dbReference type="PANTHER" id="PTHR43721">
    <property type="entry name" value="ELONGATION FACTOR TU-RELATED"/>
    <property type="match status" value="1"/>
</dbReference>
<evidence type="ECO:0000256" key="4">
    <source>
        <dbReference type="ARBA" id="ARBA00022741"/>
    </source>
</evidence>
<accession>A0A520S0A7</accession>
<dbReference type="GO" id="GO:0003924">
    <property type="term" value="F:GTPase activity"/>
    <property type="evidence" value="ECO:0007669"/>
    <property type="project" value="InterPro"/>
</dbReference>
<dbReference type="CDD" id="cd04171">
    <property type="entry name" value="SelB"/>
    <property type="match status" value="1"/>
</dbReference>
<dbReference type="InterPro" id="IPR027417">
    <property type="entry name" value="P-loop_NTPase"/>
</dbReference>
<comment type="subcellular location">
    <subcellularLocation>
        <location evidence="1">Cytoplasm</location>
    </subcellularLocation>
</comment>
<keyword evidence="4" id="KW-0547">Nucleotide-binding</keyword>
<dbReference type="PANTHER" id="PTHR43721:SF22">
    <property type="entry name" value="ELONGATION FACTOR TU, MITOCHONDRIAL"/>
    <property type="match status" value="1"/>
</dbReference>
<dbReference type="SUPFAM" id="SSF52540">
    <property type="entry name" value="P-loop containing nucleoside triphosphate hydrolases"/>
    <property type="match status" value="1"/>
</dbReference>
<dbReference type="PROSITE" id="PS51722">
    <property type="entry name" value="G_TR_2"/>
    <property type="match status" value="1"/>
</dbReference>
<dbReference type="AlphaFoldDB" id="A0A520S0A7"/>
<dbReference type="InterPro" id="IPR050055">
    <property type="entry name" value="EF-Tu_GTPase"/>
</dbReference>